<feature type="transmembrane region" description="Helical" evidence="1">
    <location>
        <begin position="7"/>
        <end position="24"/>
    </location>
</feature>
<keyword evidence="1" id="KW-0472">Membrane</keyword>
<comment type="caution">
    <text evidence="2">The sequence shown here is derived from an EMBL/GenBank/DDBJ whole genome shotgun (WGS) entry which is preliminary data.</text>
</comment>
<feature type="transmembrane region" description="Helical" evidence="1">
    <location>
        <begin position="40"/>
        <end position="58"/>
    </location>
</feature>
<proteinExistence type="predicted"/>
<evidence type="ECO:0000256" key="1">
    <source>
        <dbReference type="SAM" id="Phobius"/>
    </source>
</evidence>
<gene>
    <name evidence="2" type="ORF">FD17_GL001533</name>
</gene>
<dbReference type="Proteomes" id="UP000051581">
    <property type="component" value="Unassembled WGS sequence"/>
</dbReference>
<sequence>MNIKRVLFSMIFGVLNFAAAYLLFDPVMSIVDRQFQEGDLYQIIAVLTVTLILDIGTFQEIAK</sequence>
<accession>A0A0R1L3T4</accession>
<keyword evidence="1" id="KW-0812">Transmembrane</keyword>
<dbReference type="PATRIC" id="fig|1423808.3.peg.1555"/>
<dbReference type="RefSeq" id="WP_057826327.1">
    <property type="nucleotide sequence ID" value="NZ_AZEA01000028.1"/>
</dbReference>
<evidence type="ECO:0000313" key="3">
    <source>
        <dbReference type="Proteomes" id="UP000051581"/>
    </source>
</evidence>
<name>A0A0R1L3T4_9LACO</name>
<keyword evidence="3" id="KW-1185">Reference proteome</keyword>
<reference evidence="2 3" key="1">
    <citation type="journal article" date="2015" name="Genome Announc.">
        <title>Expanding the biotechnology potential of lactobacilli through comparative genomics of 213 strains and associated genera.</title>
        <authorList>
            <person name="Sun Z."/>
            <person name="Harris H.M."/>
            <person name="McCann A."/>
            <person name="Guo C."/>
            <person name="Argimon S."/>
            <person name="Zhang W."/>
            <person name="Yang X."/>
            <person name="Jeffery I.B."/>
            <person name="Cooney J.C."/>
            <person name="Kagawa T.F."/>
            <person name="Liu W."/>
            <person name="Song Y."/>
            <person name="Salvetti E."/>
            <person name="Wrobel A."/>
            <person name="Rasinkangas P."/>
            <person name="Parkhill J."/>
            <person name="Rea M.C."/>
            <person name="O'Sullivan O."/>
            <person name="Ritari J."/>
            <person name="Douillard F.P."/>
            <person name="Paul Ross R."/>
            <person name="Yang R."/>
            <person name="Briner A.E."/>
            <person name="Felis G.E."/>
            <person name="de Vos W.M."/>
            <person name="Barrangou R."/>
            <person name="Klaenhammer T.R."/>
            <person name="Caufield P.W."/>
            <person name="Cui Y."/>
            <person name="Zhang H."/>
            <person name="O'Toole P.W."/>
        </authorList>
    </citation>
    <scope>NUCLEOTIDE SEQUENCE [LARGE SCALE GENOMIC DNA]</scope>
    <source>
        <strain evidence="2 3">DSM 19904</strain>
    </source>
</reference>
<organism evidence="2 3">
    <name type="scientific">Lentilactobacillus sunkii DSM 19904</name>
    <dbReference type="NCBI Taxonomy" id="1423808"/>
    <lineage>
        <taxon>Bacteria</taxon>
        <taxon>Bacillati</taxon>
        <taxon>Bacillota</taxon>
        <taxon>Bacilli</taxon>
        <taxon>Lactobacillales</taxon>
        <taxon>Lactobacillaceae</taxon>
        <taxon>Lentilactobacillus</taxon>
    </lineage>
</organism>
<protein>
    <submittedName>
        <fullName evidence="2">Uncharacterized protein</fullName>
    </submittedName>
</protein>
<evidence type="ECO:0000313" key="2">
    <source>
        <dbReference type="EMBL" id="KRK87002.1"/>
    </source>
</evidence>
<dbReference type="AlphaFoldDB" id="A0A0R1L3T4"/>
<dbReference type="OrthoDB" id="9945664at2"/>
<dbReference type="EMBL" id="AZEA01000028">
    <property type="protein sequence ID" value="KRK87002.1"/>
    <property type="molecule type" value="Genomic_DNA"/>
</dbReference>
<keyword evidence="1" id="KW-1133">Transmembrane helix</keyword>